<dbReference type="Gene3D" id="1.10.418.10">
    <property type="entry name" value="Calponin-like domain"/>
    <property type="match status" value="1"/>
</dbReference>
<dbReference type="OrthoDB" id="78477at2759"/>
<dbReference type="InterPro" id="IPR036872">
    <property type="entry name" value="CH_dom_sf"/>
</dbReference>
<keyword evidence="4" id="KW-1185">Reference proteome</keyword>
<evidence type="ECO:0000313" key="3">
    <source>
        <dbReference type="EMBL" id="EQC41498.1"/>
    </source>
</evidence>
<dbReference type="OMA" id="EEAFCIV"/>
<evidence type="ECO:0000256" key="1">
    <source>
        <dbReference type="SAM" id="MobiDB-lite"/>
    </source>
</evidence>
<dbReference type="RefSeq" id="XP_008605212.1">
    <property type="nucleotide sequence ID" value="XM_008606990.1"/>
</dbReference>
<evidence type="ECO:0000259" key="2">
    <source>
        <dbReference type="PROSITE" id="PS50021"/>
    </source>
</evidence>
<dbReference type="eggNOG" id="ENOG502SG1N">
    <property type="taxonomic scope" value="Eukaryota"/>
</dbReference>
<evidence type="ECO:0000313" key="4">
    <source>
        <dbReference type="Proteomes" id="UP000030762"/>
    </source>
</evidence>
<reference evidence="3 4" key="1">
    <citation type="submission" date="2012-04" db="EMBL/GenBank/DDBJ databases">
        <title>The Genome Sequence of Saprolegnia declina VS20.</title>
        <authorList>
            <consortium name="The Broad Institute Genome Sequencing Platform"/>
            <person name="Russ C."/>
            <person name="Nusbaum C."/>
            <person name="Tyler B."/>
            <person name="van West P."/>
            <person name="Dieguez-Uribeondo J."/>
            <person name="de Bruijn I."/>
            <person name="Tripathy S."/>
            <person name="Jiang R."/>
            <person name="Young S.K."/>
            <person name="Zeng Q."/>
            <person name="Gargeya S."/>
            <person name="Fitzgerald M."/>
            <person name="Haas B."/>
            <person name="Abouelleil A."/>
            <person name="Alvarado L."/>
            <person name="Arachchi H.M."/>
            <person name="Berlin A."/>
            <person name="Chapman S.B."/>
            <person name="Goldberg J."/>
            <person name="Griggs A."/>
            <person name="Gujja S."/>
            <person name="Hansen M."/>
            <person name="Howarth C."/>
            <person name="Imamovic A."/>
            <person name="Larimer J."/>
            <person name="McCowen C."/>
            <person name="Montmayeur A."/>
            <person name="Murphy C."/>
            <person name="Neiman D."/>
            <person name="Pearson M."/>
            <person name="Priest M."/>
            <person name="Roberts A."/>
            <person name="Saif S."/>
            <person name="Shea T."/>
            <person name="Sisk P."/>
            <person name="Sykes S."/>
            <person name="Wortman J."/>
            <person name="Nusbaum C."/>
            <person name="Birren B."/>
        </authorList>
    </citation>
    <scope>NUCLEOTIDE SEQUENCE [LARGE SCALE GENOMIC DNA]</scope>
    <source>
        <strain evidence="3 4">VS20</strain>
    </source>
</reference>
<dbReference type="Pfam" id="PF00307">
    <property type="entry name" value="CH"/>
    <property type="match status" value="1"/>
</dbReference>
<feature type="domain" description="Calponin-homology (CH)" evidence="2">
    <location>
        <begin position="76"/>
        <end position="184"/>
    </location>
</feature>
<organism evidence="3 4">
    <name type="scientific">Saprolegnia diclina (strain VS20)</name>
    <dbReference type="NCBI Taxonomy" id="1156394"/>
    <lineage>
        <taxon>Eukaryota</taxon>
        <taxon>Sar</taxon>
        <taxon>Stramenopiles</taxon>
        <taxon>Oomycota</taxon>
        <taxon>Saprolegniomycetes</taxon>
        <taxon>Saprolegniales</taxon>
        <taxon>Saprolegniaceae</taxon>
        <taxon>Saprolegnia</taxon>
    </lineage>
</organism>
<dbReference type="GeneID" id="19942192"/>
<dbReference type="Proteomes" id="UP000030762">
    <property type="component" value="Unassembled WGS sequence"/>
</dbReference>
<dbReference type="AlphaFoldDB" id="T0S8C8"/>
<sequence>MHRRDAPTGPQRFVSLRGGNQRVILLPRRSSSRASIAKSEPLAPDSPPATPLKPRSTSYVREDLVRTHLSRPKISLKQLQQFLLWLNLLSLWPHKLHVESYHDELRNGVFLSHLLHHYVPDFSIGRINQRAQSQRTTESNVELLLQCLSRFNLNVRNVPSAAQLWSGDRPITAAFLHEIFHKVVLRSLSHKVVWTWCQDILSLYHQASPHEVWSDSLLSDISNNNSSSTSGLFDYFRSGFRLWCVLHYYGARRRHDDREDIFQASTMFMTPTTPTQHLANAQRVCGILAAMQIPLVWEPDWFVSHKSNGFMQLQLHYIYQALHHSVPALTNDMTEPVYLDVSANGRVGVHGLLFADGECKEPENTWRASAAGSDDDGSFDDPLCLEETLVQEESPSIFEQQWSGNQRTEITWPPEPSTPALDEYAQMKERIALEELSRMEVEEAYGVVR</sequence>
<protein>
    <recommendedName>
        <fullName evidence="2">Calponin-homology (CH) domain-containing protein</fullName>
    </recommendedName>
</protein>
<dbReference type="PROSITE" id="PS50021">
    <property type="entry name" value="CH"/>
    <property type="match status" value="1"/>
</dbReference>
<accession>T0S8C8</accession>
<name>T0S8C8_SAPDV</name>
<dbReference type="InterPro" id="IPR001715">
    <property type="entry name" value="CH_dom"/>
</dbReference>
<dbReference type="EMBL" id="JH767134">
    <property type="protein sequence ID" value="EQC41498.1"/>
    <property type="molecule type" value="Genomic_DNA"/>
</dbReference>
<dbReference type="InParanoid" id="T0S8C8"/>
<proteinExistence type="predicted"/>
<dbReference type="VEuPathDB" id="FungiDB:SDRG_01465"/>
<gene>
    <name evidence="3" type="ORF">SDRG_01465</name>
</gene>
<feature type="region of interest" description="Disordered" evidence="1">
    <location>
        <begin position="27"/>
        <end position="57"/>
    </location>
</feature>
<dbReference type="SUPFAM" id="SSF47576">
    <property type="entry name" value="Calponin-homology domain, CH-domain"/>
    <property type="match status" value="1"/>
</dbReference>